<reference evidence="2" key="1">
    <citation type="submission" date="2018-05" db="EMBL/GenBank/DDBJ databases">
        <authorList>
            <person name="Lanie J.A."/>
            <person name="Ng W.-L."/>
            <person name="Kazmierczak K.M."/>
            <person name="Andrzejewski T.M."/>
            <person name="Davidsen T.M."/>
            <person name="Wayne K.J."/>
            <person name="Tettelin H."/>
            <person name="Glass J.I."/>
            <person name="Rusch D."/>
            <person name="Podicherti R."/>
            <person name="Tsui H.-C.T."/>
            <person name="Winkler M.E."/>
        </authorList>
    </citation>
    <scope>NUCLEOTIDE SEQUENCE</scope>
</reference>
<proteinExistence type="predicted"/>
<feature type="compositionally biased region" description="Basic and acidic residues" evidence="1">
    <location>
        <begin position="40"/>
        <end position="58"/>
    </location>
</feature>
<evidence type="ECO:0000256" key="1">
    <source>
        <dbReference type="SAM" id="MobiDB-lite"/>
    </source>
</evidence>
<dbReference type="EMBL" id="UINC01044220">
    <property type="protein sequence ID" value="SVB49371.1"/>
    <property type="molecule type" value="Genomic_DNA"/>
</dbReference>
<feature type="region of interest" description="Disordered" evidence="1">
    <location>
        <begin position="35"/>
        <end position="58"/>
    </location>
</feature>
<evidence type="ECO:0000313" key="2">
    <source>
        <dbReference type="EMBL" id="SVB49371.1"/>
    </source>
</evidence>
<protein>
    <submittedName>
        <fullName evidence="2">Uncharacterized protein</fullName>
    </submittedName>
</protein>
<organism evidence="2">
    <name type="scientific">marine metagenome</name>
    <dbReference type="NCBI Taxonomy" id="408172"/>
    <lineage>
        <taxon>unclassified sequences</taxon>
        <taxon>metagenomes</taxon>
        <taxon>ecological metagenomes</taxon>
    </lineage>
</organism>
<feature type="non-terminal residue" evidence="2">
    <location>
        <position position="1"/>
    </location>
</feature>
<feature type="non-terminal residue" evidence="2">
    <location>
        <position position="58"/>
    </location>
</feature>
<dbReference type="AlphaFoldDB" id="A0A382EHD6"/>
<sequence>VGYIQLVRCDCLSCRTGHRCGRRYRHHHRNVRISKWHSNGHGESDRRFNHAVPDKPEL</sequence>
<name>A0A382EHD6_9ZZZZ</name>
<gene>
    <name evidence="2" type="ORF">METZ01_LOCUS202225</name>
</gene>
<accession>A0A382EHD6</accession>